<proteinExistence type="predicted"/>
<dbReference type="Proteomes" id="UP000887579">
    <property type="component" value="Unplaced"/>
</dbReference>
<protein>
    <submittedName>
        <fullName evidence="2">ATP-dependent DNA helicase</fullName>
    </submittedName>
</protein>
<reference evidence="2" key="1">
    <citation type="submission" date="2022-11" db="UniProtKB">
        <authorList>
            <consortium name="WormBaseParasite"/>
        </authorList>
    </citation>
    <scope>IDENTIFICATION</scope>
</reference>
<name>A0AC34GQH6_9BILA</name>
<evidence type="ECO:0000313" key="1">
    <source>
        <dbReference type="Proteomes" id="UP000887579"/>
    </source>
</evidence>
<dbReference type="WBParaSite" id="ES5_v2.g664.t1">
    <property type="protein sequence ID" value="ES5_v2.g664.t1"/>
    <property type="gene ID" value="ES5_v2.g664"/>
</dbReference>
<sequence length="2232" mass="255946">MVSPLTPSQRAAKTAAQKEARRKKKKEYEESEEGKRAAAEKADASKKKAEERQKRQNAKRKLKNIVIADDSDVSQMSTPRYNLRSDAVTSEDESEESVMTSEGSASFISLTQSQLSSRHTSQQSALSTPSQQSFFSISTPGSSQPAATPKPTPVNSQRRMSQSSTLRMRNCRARKEQQKEDVSHEIAALQAHDFHVVVAEEKLQKLFIELERYCFDADFLQPVTESPNMLRHKQLFRLRFHRRGNDPENDASYKHYKMRDVYPRLVDNFLNGNYPDLVVNTALSQGDVINYDGIFAKEYDDIDSTVMEDVYIRLCDPIQCPILTEQNVLGYNEVLVNVLCQLKDTNYDLAYNIISDVHENLRNLTLMDFLRVFYDCYAGIRTSYNKFKLIMRCLDVLRASTPVPYADLPTFIKCAVCKSMEKETVPADMTSVQVFRRFATEYQVFHEKEADLEVNVCEMCARLTCKKYLSTIQVNFDREWIPAAYRDNQCVLVCKQCKEDIYAEKIPRFGLMNGFHIDPTPDCFKKLNFLEKNLLQLVHPIIGEYSVTDHRGVGTGMRGKKGTATFHNVPLDATTGIVAKTLPDASSSKIVIVAENQTFQPTLIDLENVVECLLYLKDTNEFYKDITIDRQFQFANNALQVNPNYNISASDKDESLLTPGDTYVTGTTMRQFGPVVRKESVALTNYQKYVMRQHKYDPLKYDHKDLDSKSVPWLLPTGRFGWDFKREGDISFTLYNRARMRNENRQFATDPLYLLCVAGIIEQQQLQSSISIALRQSKAKFTCGEVLALIKSNKFEDHVLFSSMLSDLRGYAPYWANVKKLLRAHVQVFGSPTWWTTFNPDLKRWVKLHETYSLLTGKDVNETNIYEYVAKDPLIFQRFFHRRLRALWKFIHSDAKPIGEVIHSFKRIEYQLGGLDHAHCFFWIKGAPTKSSTPEEICNFIDKYVSVKRPDASEDPVLADIVEGCQMHDNPCRETCRREVVFDGKKLDVCRFEFPRETAGRTFLRSEFGSYSSKTRRLYSVARAPGEEHVNDYNAPLLIFWDSNMDIQFLIDGIPAVINYAVDYANKDEGFKNSLFEKKLHEEVQSKDLFQLGVDLMKRKKMPPTEALDIIMGENLYEFDAKHIFINLHAESDRKRIVVADKILQSMPSTSRAYCENPIDDYYPARPKELDNTSLFSFMIAFGIEYYAKGADGRTNTRVPAKNARGRRSDDFDFIEIDGSVMDDTYTKGVYYNSRYHPSDPSSPFYDYRHLPRGHVLKLSTGGKEIVKLARMLVPDIYLKAFKPGDAAEREDFYRRLCMLFIPWRNETSLKSFFAQQTCPYESRWVEYFEALEQTSAHAYNDIQRYLDYHLAYFEEERKMFEQRPRHGSSTKKDSTVDYTLNFDRGDIDENELEKKVKNLYNDQRTYFDHIMNNIDGDPFRIFLSGPGGNGKSTFLDVLDQAITLKYTPLAEDRKNTPAVVKCATTGAAAKNIDGFTIHALLGIEVDRFNLLSDNRLDVLRNQFSKIKLIMIDEISMASNELLAKISLRLQQITERDMWFGGISVLMVGDILQLPPVHGKFCFEVLHAATLKNLIECSADSYDMWNSMDIEYMELTENKRQAQDKTFGDILSRIRVGQATAEDVDRLRACIVENPEDLSKVEHAIQVYRDVSAVDKSVIVLFSTNEEVDDMNNTYLLKYFKDTLVVIYPLKYIDDKTEDPEDIDESDVTMIEAMSKRKFSRIYQESRYKLQRQPRKGSSHTKRKDKKHEDVQKLVIAPGVRVRLTKNLDMKKKLVNGSMGSVVSITYDQEDAAKVLEIVVLFDDIPGNISISRSTVTVEKPYAVSKRFKHFPLKVAFACTIHVTQGRTLSSAIISLERVFAPGQAYVALSRLSSVNGLYLLDCPHGVFYCDAAALDEQNKLRQSIGLSLYTTSVTFTKQAYPRVQNLPLRRVVAPSLRGNVTPPKTVNPKPVVAANPRTQHVFSQHEIDSLLLLLNLGNDCFLIATVNLLFFAEELRQSIIDNTNIQSDIQVQLVQILRRNIRNARSLRQSIPQIAVQPNVRAPQEAAGYALLLILNAIEDVSKILFMVNYHVFITCLCNNGERTWRNIISASSVTLNAAGAIDILNNMKDAWFHEENTACPQCHNIRNKDYELNISDEQRYLFVELNAYLQNNVRISEILYEDDDRDNFMFGVSWKLIGMVEHLGAQNAGHYKAWRRHGNRWLIADDNSIEEGVLPQNMSGFNVLLFERNV</sequence>
<organism evidence="1 2">
    <name type="scientific">Panagrolaimus sp. ES5</name>
    <dbReference type="NCBI Taxonomy" id="591445"/>
    <lineage>
        <taxon>Eukaryota</taxon>
        <taxon>Metazoa</taxon>
        <taxon>Ecdysozoa</taxon>
        <taxon>Nematoda</taxon>
        <taxon>Chromadorea</taxon>
        <taxon>Rhabditida</taxon>
        <taxon>Tylenchina</taxon>
        <taxon>Panagrolaimomorpha</taxon>
        <taxon>Panagrolaimoidea</taxon>
        <taxon>Panagrolaimidae</taxon>
        <taxon>Panagrolaimus</taxon>
    </lineage>
</organism>
<accession>A0AC34GQH6</accession>
<evidence type="ECO:0000313" key="2">
    <source>
        <dbReference type="WBParaSite" id="ES5_v2.g664.t1"/>
    </source>
</evidence>